<sequence>MARYSGRDPNDLTTTEKKKTLYPLYRRARHLDRKWTITCTKPDEFTLLGMIPVFGDTVSTMLAIGYFWRVRNTFALPKEISNKMIKNIGLHVVISILPMIGWILRRIFGVNKRNYKILERYVMSEASHNAAESTSAEST</sequence>
<dbReference type="STRING" id="763665.A0A2G5B9G9"/>
<keyword evidence="1" id="KW-0472">Membrane</keyword>
<dbReference type="PANTHER" id="PTHR35519">
    <property type="entry name" value="MEMBRANE PROTEINS"/>
    <property type="match status" value="1"/>
</dbReference>
<organism evidence="2 3">
    <name type="scientific">Coemansia reversa (strain ATCC 12441 / NRRL 1564)</name>
    <dbReference type="NCBI Taxonomy" id="763665"/>
    <lineage>
        <taxon>Eukaryota</taxon>
        <taxon>Fungi</taxon>
        <taxon>Fungi incertae sedis</taxon>
        <taxon>Zoopagomycota</taxon>
        <taxon>Kickxellomycotina</taxon>
        <taxon>Kickxellomycetes</taxon>
        <taxon>Kickxellales</taxon>
        <taxon>Kickxellaceae</taxon>
        <taxon>Coemansia</taxon>
    </lineage>
</organism>
<evidence type="ECO:0000256" key="1">
    <source>
        <dbReference type="SAM" id="Phobius"/>
    </source>
</evidence>
<dbReference type="OrthoDB" id="2103474at2759"/>
<dbReference type="InterPro" id="IPR025187">
    <property type="entry name" value="DUF4112"/>
</dbReference>
<evidence type="ECO:0008006" key="4">
    <source>
        <dbReference type="Google" id="ProtNLM"/>
    </source>
</evidence>
<keyword evidence="1" id="KW-0812">Transmembrane</keyword>
<keyword evidence="3" id="KW-1185">Reference proteome</keyword>
<feature type="transmembrane region" description="Helical" evidence="1">
    <location>
        <begin position="45"/>
        <end position="68"/>
    </location>
</feature>
<dbReference type="Pfam" id="PF13430">
    <property type="entry name" value="DUF4112"/>
    <property type="match status" value="1"/>
</dbReference>
<dbReference type="Proteomes" id="UP000242474">
    <property type="component" value="Unassembled WGS sequence"/>
</dbReference>
<gene>
    <name evidence="2" type="ORF">COEREDRAFT_9103</name>
</gene>
<name>A0A2G5B9G9_COERN</name>
<evidence type="ECO:0000313" key="2">
    <source>
        <dbReference type="EMBL" id="PIA15630.1"/>
    </source>
</evidence>
<proteinExistence type="predicted"/>
<accession>A0A2G5B9G9</accession>
<dbReference type="AlphaFoldDB" id="A0A2G5B9G9"/>
<dbReference type="PANTHER" id="PTHR35519:SF2">
    <property type="entry name" value="PH DOMAIN PROTEIN"/>
    <property type="match status" value="1"/>
</dbReference>
<keyword evidence="1" id="KW-1133">Transmembrane helix</keyword>
<protein>
    <recommendedName>
        <fullName evidence="4">DUF4112 domain-containing protein</fullName>
    </recommendedName>
</protein>
<feature type="transmembrane region" description="Helical" evidence="1">
    <location>
        <begin position="88"/>
        <end position="108"/>
    </location>
</feature>
<reference evidence="2 3" key="1">
    <citation type="journal article" date="2015" name="Genome Biol. Evol.">
        <title>Phylogenomic analyses indicate that early fungi evolved digesting cell walls of algal ancestors of land plants.</title>
        <authorList>
            <person name="Chang Y."/>
            <person name="Wang S."/>
            <person name="Sekimoto S."/>
            <person name="Aerts A.L."/>
            <person name="Choi C."/>
            <person name="Clum A."/>
            <person name="LaButti K.M."/>
            <person name="Lindquist E.A."/>
            <person name="Yee Ngan C."/>
            <person name="Ohm R.A."/>
            <person name="Salamov A.A."/>
            <person name="Grigoriev I.V."/>
            <person name="Spatafora J.W."/>
            <person name="Berbee M.L."/>
        </authorList>
    </citation>
    <scope>NUCLEOTIDE SEQUENCE [LARGE SCALE GENOMIC DNA]</scope>
    <source>
        <strain evidence="2 3">NRRL 1564</strain>
    </source>
</reference>
<evidence type="ECO:0000313" key="3">
    <source>
        <dbReference type="Proteomes" id="UP000242474"/>
    </source>
</evidence>
<dbReference type="EMBL" id="KZ303505">
    <property type="protein sequence ID" value="PIA15630.1"/>
    <property type="molecule type" value="Genomic_DNA"/>
</dbReference>